<dbReference type="SUPFAM" id="SSF56487">
    <property type="entry name" value="SRCR-like"/>
    <property type="match status" value="1"/>
</dbReference>
<dbReference type="GO" id="GO:0016020">
    <property type="term" value="C:membrane"/>
    <property type="evidence" value="ECO:0007669"/>
    <property type="project" value="InterPro"/>
</dbReference>
<evidence type="ECO:0000256" key="2">
    <source>
        <dbReference type="PROSITE-ProRule" id="PRU00196"/>
    </source>
</evidence>
<dbReference type="Pfam" id="PF00530">
    <property type="entry name" value="SRCR"/>
    <property type="match status" value="1"/>
</dbReference>
<evidence type="ECO:0000313" key="5">
    <source>
        <dbReference type="EnsemblMetazoa" id="Aqu2.1.09886_001"/>
    </source>
</evidence>
<dbReference type="STRING" id="400682.A0A1X7T6L5"/>
<dbReference type="InterPro" id="IPR001190">
    <property type="entry name" value="SRCR"/>
</dbReference>
<keyword evidence="6" id="KW-1185">Reference proteome</keyword>
<dbReference type="EnsemblMetazoa" id="XM_020005680.1">
    <property type="protein sequence ID" value="XP_019861239.1"/>
    <property type="gene ID" value="LOC109589627"/>
</dbReference>
<feature type="domain" description="SRCR" evidence="4">
    <location>
        <begin position="27"/>
        <end position="145"/>
    </location>
</feature>
<feature type="chain" id="PRO_5013253942" description="SRCR domain-containing protein" evidence="3">
    <location>
        <begin position="19"/>
        <end position="146"/>
    </location>
</feature>
<name>A0A1X7T6L5_AMPQE</name>
<protein>
    <recommendedName>
        <fullName evidence="4">SRCR domain-containing protein</fullName>
    </recommendedName>
</protein>
<dbReference type="PROSITE" id="PS50287">
    <property type="entry name" value="SRCR_2"/>
    <property type="match status" value="1"/>
</dbReference>
<proteinExistence type="predicted"/>
<dbReference type="EnsemblMetazoa" id="Aqu2.1.09886_001">
    <property type="protein sequence ID" value="Aqu2.1.09886_001"/>
    <property type="gene ID" value="Aqu2.1.09886"/>
</dbReference>
<evidence type="ECO:0000313" key="6">
    <source>
        <dbReference type="Proteomes" id="UP000007879"/>
    </source>
</evidence>
<dbReference type="Gene3D" id="3.10.250.10">
    <property type="entry name" value="SRCR-like domain"/>
    <property type="match status" value="1"/>
</dbReference>
<dbReference type="PANTHER" id="PTHR48071:SF18">
    <property type="entry name" value="DELETED IN MALIGNANT BRAIN TUMORS 1 PROTEIN-RELATED"/>
    <property type="match status" value="1"/>
</dbReference>
<dbReference type="Proteomes" id="UP000007879">
    <property type="component" value="Unassembled WGS sequence"/>
</dbReference>
<organism evidence="5">
    <name type="scientific">Amphimedon queenslandica</name>
    <name type="common">Sponge</name>
    <dbReference type="NCBI Taxonomy" id="400682"/>
    <lineage>
        <taxon>Eukaryota</taxon>
        <taxon>Metazoa</taxon>
        <taxon>Porifera</taxon>
        <taxon>Demospongiae</taxon>
        <taxon>Heteroscleromorpha</taxon>
        <taxon>Haplosclerida</taxon>
        <taxon>Niphatidae</taxon>
        <taxon>Amphimedon</taxon>
    </lineage>
</organism>
<gene>
    <name evidence="5" type="primary">109589627</name>
</gene>
<comment type="caution">
    <text evidence="2">Lacks conserved residue(s) required for the propagation of feature annotation.</text>
</comment>
<dbReference type="PANTHER" id="PTHR48071">
    <property type="entry name" value="SRCR DOMAIN-CONTAINING PROTEIN"/>
    <property type="match status" value="1"/>
</dbReference>
<sequence>MQMSLLGIFAFFVALVCAVQGQTRGTVRLVRNGVPDVSSAYSSGIVEIFYSASSSTTNIWGNICDDTSFGDSEANVICNQLGYNGVSTYGRAGSTSSYGTDTAATIVDDVKCTLSTYLTLDQCRLTTTISSFCASDTEDIYVSCSK</sequence>
<evidence type="ECO:0000256" key="1">
    <source>
        <dbReference type="ARBA" id="ARBA00023157"/>
    </source>
</evidence>
<keyword evidence="1" id="KW-1015">Disulfide bond</keyword>
<reference evidence="6" key="1">
    <citation type="journal article" date="2010" name="Nature">
        <title>The Amphimedon queenslandica genome and the evolution of animal complexity.</title>
        <authorList>
            <person name="Srivastava M."/>
            <person name="Simakov O."/>
            <person name="Chapman J."/>
            <person name="Fahey B."/>
            <person name="Gauthier M.E."/>
            <person name="Mitros T."/>
            <person name="Richards G.S."/>
            <person name="Conaco C."/>
            <person name="Dacre M."/>
            <person name="Hellsten U."/>
            <person name="Larroux C."/>
            <person name="Putnam N.H."/>
            <person name="Stanke M."/>
            <person name="Adamska M."/>
            <person name="Darling A."/>
            <person name="Degnan S.M."/>
            <person name="Oakley T.H."/>
            <person name="Plachetzki D.C."/>
            <person name="Zhai Y."/>
            <person name="Adamski M."/>
            <person name="Calcino A."/>
            <person name="Cummins S.F."/>
            <person name="Goodstein D.M."/>
            <person name="Harris C."/>
            <person name="Jackson D.J."/>
            <person name="Leys S.P."/>
            <person name="Shu S."/>
            <person name="Woodcroft B.J."/>
            <person name="Vervoort M."/>
            <person name="Kosik K.S."/>
            <person name="Manning G."/>
            <person name="Degnan B.M."/>
            <person name="Rokhsar D.S."/>
        </authorList>
    </citation>
    <scope>NUCLEOTIDE SEQUENCE [LARGE SCALE GENOMIC DNA]</scope>
</reference>
<dbReference type="InterPro" id="IPR036772">
    <property type="entry name" value="SRCR-like_dom_sf"/>
</dbReference>
<feature type="signal peptide" evidence="3">
    <location>
        <begin position="1"/>
        <end position="18"/>
    </location>
</feature>
<dbReference type="KEGG" id="aqu:109589627"/>
<dbReference type="OrthoDB" id="536948at2759"/>
<evidence type="ECO:0000259" key="4">
    <source>
        <dbReference type="PROSITE" id="PS50287"/>
    </source>
</evidence>
<evidence type="ECO:0000256" key="3">
    <source>
        <dbReference type="SAM" id="SignalP"/>
    </source>
</evidence>
<reference evidence="5" key="2">
    <citation type="submission" date="2017-05" db="UniProtKB">
        <authorList>
            <consortium name="EnsemblMetazoa"/>
        </authorList>
    </citation>
    <scope>IDENTIFICATION</scope>
</reference>
<dbReference type="InParanoid" id="A0A1X7T6L5"/>
<dbReference type="AlphaFoldDB" id="A0A1X7T6L5"/>
<accession>A0A1X7T6L5</accession>
<keyword evidence="3" id="KW-0732">Signal</keyword>
<dbReference type="SMART" id="SM00202">
    <property type="entry name" value="SR"/>
    <property type="match status" value="1"/>
</dbReference>